<dbReference type="GO" id="GO:0042802">
    <property type="term" value="F:identical protein binding"/>
    <property type="evidence" value="ECO:0007669"/>
    <property type="project" value="InterPro"/>
</dbReference>
<organism evidence="3 4">
    <name type="scientific">Nitrospina gracilis (strain 3/211)</name>
    <dbReference type="NCBI Taxonomy" id="1266370"/>
    <lineage>
        <taxon>Bacteria</taxon>
        <taxon>Pseudomonadati</taxon>
        <taxon>Nitrospinota/Tectimicrobiota group</taxon>
        <taxon>Nitrospinota</taxon>
        <taxon>Nitrospinia</taxon>
        <taxon>Nitrospinales</taxon>
        <taxon>Nitrospinaceae</taxon>
        <taxon>Nitrospina</taxon>
    </lineage>
</organism>
<dbReference type="Pfam" id="PF13432">
    <property type="entry name" value="TPR_16"/>
    <property type="match status" value="1"/>
</dbReference>
<feature type="repeat" description="TPR" evidence="1">
    <location>
        <begin position="178"/>
        <end position="211"/>
    </location>
</feature>
<protein>
    <recommendedName>
        <fullName evidence="2">Methyltransferase domain-containing protein</fullName>
    </recommendedName>
</protein>
<feature type="domain" description="Methyltransferase" evidence="2">
    <location>
        <begin position="347"/>
        <end position="427"/>
    </location>
</feature>
<dbReference type="Pfam" id="PF13424">
    <property type="entry name" value="TPR_12"/>
    <property type="match status" value="1"/>
</dbReference>
<dbReference type="PROSITE" id="PS50293">
    <property type="entry name" value="TPR_REGION"/>
    <property type="match status" value="4"/>
</dbReference>
<feature type="repeat" description="TPR" evidence="1">
    <location>
        <begin position="110"/>
        <end position="143"/>
    </location>
</feature>
<name>M1Z8U9_NITG3</name>
<dbReference type="RefSeq" id="WP_005005998.1">
    <property type="nucleotide sequence ID" value="NZ_HG422173.1"/>
</dbReference>
<dbReference type="InterPro" id="IPR041698">
    <property type="entry name" value="Methyltransf_25"/>
</dbReference>
<dbReference type="HOGENOM" id="CLU_034833_1_0_0"/>
<proteinExistence type="predicted"/>
<keyword evidence="4" id="KW-1185">Reference proteome</keyword>
<feature type="repeat" description="TPR" evidence="1">
    <location>
        <begin position="212"/>
        <end position="245"/>
    </location>
</feature>
<dbReference type="SUPFAM" id="SSF48452">
    <property type="entry name" value="TPR-like"/>
    <property type="match status" value="2"/>
</dbReference>
<evidence type="ECO:0000256" key="1">
    <source>
        <dbReference type="PROSITE-ProRule" id="PRU00339"/>
    </source>
</evidence>
<dbReference type="PROSITE" id="PS50005">
    <property type="entry name" value="TPR"/>
    <property type="match status" value="6"/>
</dbReference>
<dbReference type="InterPro" id="IPR029063">
    <property type="entry name" value="SAM-dependent_MTases_sf"/>
</dbReference>
<feature type="repeat" description="TPR" evidence="1">
    <location>
        <begin position="246"/>
        <end position="279"/>
    </location>
</feature>
<dbReference type="Pfam" id="PF13649">
    <property type="entry name" value="Methyltransf_25"/>
    <property type="match status" value="1"/>
</dbReference>
<dbReference type="STRING" id="1266370.NITGR_1060035"/>
<dbReference type="SMART" id="SM00671">
    <property type="entry name" value="SEL1"/>
    <property type="match status" value="3"/>
</dbReference>
<dbReference type="SMART" id="SM00028">
    <property type="entry name" value="TPR"/>
    <property type="match status" value="8"/>
</dbReference>
<gene>
    <name evidence="3" type="ORF">NITGR_1060035</name>
</gene>
<dbReference type="Gene3D" id="3.40.50.150">
    <property type="entry name" value="Vaccinia Virus protein VP39"/>
    <property type="match status" value="1"/>
</dbReference>
<evidence type="ECO:0000259" key="2">
    <source>
        <dbReference type="Pfam" id="PF13649"/>
    </source>
</evidence>
<evidence type="ECO:0000313" key="4">
    <source>
        <dbReference type="Proteomes" id="UP000011704"/>
    </source>
</evidence>
<accession>M1Z8U9</accession>
<keyword evidence="1" id="KW-0802">TPR repeat</keyword>
<feature type="repeat" description="TPR" evidence="1">
    <location>
        <begin position="76"/>
        <end position="109"/>
    </location>
</feature>
<dbReference type="Pfam" id="PF00515">
    <property type="entry name" value="TPR_1"/>
    <property type="match status" value="1"/>
</dbReference>
<dbReference type="InterPro" id="IPR019734">
    <property type="entry name" value="TPR_rpt"/>
</dbReference>
<reference evidence="3 4" key="1">
    <citation type="journal article" date="2013" name="Front. Microbiol.">
        <title>The genome of Nitrospina gracilis illuminates the metabolism and evolution of the major marine nitrite oxidizer.</title>
        <authorList>
            <person name="Luecker S."/>
            <person name="Nowka B."/>
            <person name="Rattei T."/>
            <person name="Spieck E."/>
            <person name="and Daims H."/>
        </authorList>
    </citation>
    <scope>NUCLEOTIDE SEQUENCE [LARGE SCALE GENOMIC DNA]</scope>
    <source>
        <strain evidence="3 4">3/211</strain>
    </source>
</reference>
<dbReference type="PANTHER" id="PTHR44809:SF1">
    <property type="entry name" value="PROTEIN O-MANNOSYL-TRANSFERASE TMTC1"/>
    <property type="match status" value="1"/>
</dbReference>
<dbReference type="Pfam" id="PF07721">
    <property type="entry name" value="TPR_4"/>
    <property type="match status" value="1"/>
</dbReference>
<dbReference type="InParanoid" id="M1Z8U9"/>
<dbReference type="Proteomes" id="UP000011704">
    <property type="component" value="Unassembled WGS sequence"/>
</dbReference>
<dbReference type="OrthoDB" id="9809392at2"/>
<evidence type="ECO:0000313" key="3">
    <source>
        <dbReference type="EMBL" id="CCQ89508.1"/>
    </source>
</evidence>
<dbReference type="InterPro" id="IPR052943">
    <property type="entry name" value="TMTC_O-mannosyl-trnsfr"/>
</dbReference>
<dbReference type="InterPro" id="IPR011990">
    <property type="entry name" value="TPR-like_helical_dom_sf"/>
</dbReference>
<dbReference type="EMBL" id="CAQJ01000009">
    <property type="protein sequence ID" value="CCQ89508.1"/>
    <property type="molecule type" value="Genomic_DNA"/>
</dbReference>
<comment type="caution">
    <text evidence="3">The sequence shown here is derived from an EMBL/GenBank/DDBJ whole genome shotgun (WGS) entry which is preliminary data.</text>
</comment>
<dbReference type="AlphaFoldDB" id="M1Z8U9"/>
<dbReference type="CDD" id="cd02440">
    <property type="entry name" value="AdoMet_MTases"/>
    <property type="match status" value="1"/>
</dbReference>
<feature type="repeat" description="TPR" evidence="1">
    <location>
        <begin position="144"/>
        <end position="177"/>
    </location>
</feature>
<dbReference type="PANTHER" id="PTHR44809">
    <property type="match status" value="1"/>
</dbReference>
<dbReference type="Pfam" id="PF13414">
    <property type="entry name" value="TPR_11"/>
    <property type="match status" value="1"/>
</dbReference>
<dbReference type="SUPFAM" id="SSF53335">
    <property type="entry name" value="S-adenosyl-L-methionine-dependent methyltransferases"/>
    <property type="match status" value="1"/>
</dbReference>
<dbReference type="InterPro" id="IPR006597">
    <property type="entry name" value="Sel1-like"/>
</dbReference>
<dbReference type="InterPro" id="IPR011717">
    <property type="entry name" value="TPR-4"/>
</dbReference>
<dbReference type="Gene3D" id="1.25.40.10">
    <property type="entry name" value="Tetratricopeptide repeat domain"/>
    <property type="match status" value="3"/>
</dbReference>
<sequence length="504" mass="57014">MQNPQLSIDQLLQEAAQALNAQRLEDARNLLQQVLELDASHFDALHILGVLAFQKGSPAEAEDFIRRALAVDDGFAEAHYNLGKVLRERGRLKEAAEAYQKAVRINDRLDPAWFNLGLVELEWGHHPQAVDAFRRAAEIDPTDPDYPFNLGNALSTLGDVKEARRQFERTVFLDPSYAHAWNNLGIMLRECGEIKEAMDAYQRALDINPQFADAHFNLGNLYEAQGNAEQALVSYQQAVKANPRFAKAYNNLANIYYLQMEMDRARETYETVLEIDPANHTARHMMDALRGATTQAAPAEYVSRLFDKAAPEFEERLVLSLKYQSPKELRQMLDALVPEEKVFDCAVDLGCGTGLSGEAFKSRTRRLVGVDLSARMLQKAREKKIYDALHEGGLVEFLDQSQEKFDLYLAADVLVYIGDLDPLFQAARKRATGSAWFLFSVERVDETDFALRPTGRYAHSRSYIESIADKHGFTCMAIEETVVRMERDEPIPGYNVVTRLKETD</sequence>